<sequence length="338" mass="36373">MKRTILVGVVFLLSVLLFSVAWAQKPYEIAVVVKIAGIPWFNRMAEGVEQAAKELGVNAYLVGPATADPAPQVQMVEDLVTRGVNAICVVPNDAKALAPVFQKAREKGIVVITHESPFETEAIDWDVETIDSVQYGKNPIDVIVEKLKEAGELEKYTPENPAGFVMLVGSLTVPLHNFWADTALAYAKEKYPFLKELTSRLPTAESVEDSRAAVLDLITTYGDQLKAVIGWGSLGPIGAAQAVAEKGMEDKIIVVGSAIPSTVAPYLKTGAVDWAQLWDPKDAGYAMVYIAKQILDGAEIKEGMEIPGLGPIKVEGKVISVNQIKLMPNAEAAEALGF</sequence>
<evidence type="ECO:0000313" key="4">
    <source>
        <dbReference type="EMBL" id="HGI29892.1"/>
    </source>
</evidence>
<dbReference type="SUPFAM" id="SSF53822">
    <property type="entry name" value="Periplasmic binding protein-like I"/>
    <property type="match status" value="1"/>
</dbReference>
<dbReference type="InterPro" id="IPR025997">
    <property type="entry name" value="SBP_2_dom"/>
</dbReference>
<protein>
    <submittedName>
        <fullName evidence="4">Autoinducer 2 ABC transporter substrate-binding protein</fullName>
    </submittedName>
</protein>
<evidence type="ECO:0000256" key="2">
    <source>
        <dbReference type="ARBA" id="ARBA00007639"/>
    </source>
</evidence>
<evidence type="ECO:0000256" key="1">
    <source>
        <dbReference type="ARBA" id="ARBA00004196"/>
    </source>
</evidence>
<comment type="caution">
    <text evidence="4">The sequence shown here is derived from an EMBL/GenBank/DDBJ whole genome shotgun (WGS) entry which is preliminary data.</text>
</comment>
<evidence type="ECO:0000259" key="3">
    <source>
        <dbReference type="Pfam" id="PF13407"/>
    </source>
</evidence>
<dbReference type="InterPro" id="IPR028082">
    <property type="entry name" value="Peripla_BP_I"/>
</dbReference>
<gene>
    <name evidence="4" type="ORF">ENV30_01050</name>
</gene>
<reference evidence="4" key="1">
    <citation type="journal article" date="2020" name="mSystems">
        <title>Genome- and Community-Level Interaction Insights into Carbon Utilization and Element Cycling Functions of Hydrothermarchaeota in Hydrothermal Sediment.</title>
        <authorList>
            <person name="Zhou Z."/>
            <person name="Liu Y."/>
            <person name="Xu W."/>
            <person name="Pan J."/>
            <person name="Luo Z.H."/>
            <person name="Li M."/>
        </authorList>
    </citation>
    <scope>NUCLEOTIDE SEQUENCE [LARGE SCALE GENOMIC DNA]</scope>
    <source>
        <strain evidence="4">SpSt-747</strain>
    </source>
</reference>
<dbReference type="EMBL" id="DTFV01000021">
    <property type="protein sequence ID" value="HGI29892.1"/>
    <property type="molecule type" value="Genomic_DNA"/>
</dbReference>
<dbReference type="PANTHER" id="PTHR30036">
    <property type="entry name" value="D-XYLOSE-BINDING PERIPLASMIC PROTEIN"/>
    <property type="match status" value="1"/>
</dbReference>
<accession>A0A7V4DDQ2</accession>
<name>A0A7V4DDQ2_9BACT</name>
<comment type="subcellular location">
    <subcellularLocation>
        <location evidence="1">Cell envelope</location>
    </subcellularLocation>
</comment>
<dbReference type="AlphaFoldDB" id="A0A7V4DDQ2"/>
<dbReference type="Gene3D" id="3.40.50.2300">
    <property type="match status" value="2"/>
</dbReference>
<dbReference type="InterPro" id="IPR050555">
    <property type="entry name" value="Bact_Solute-Bind_Prot2"/>
</dbReference>
<dbReference type="Pfam" id="PF13407">
    <property type="entry name" value="Peripla_BP_4"/>
    <property type="match status" value="1"/>
</dbReference>
<dbReference type="GO" id="GO:0030246">
    <property type="term" value="F:carbohydrate binding"/>
    <property type="evidence" value="ECO:0007669"/>
    <property type="project" value="TreeGrafter"/>
</dbReference>
<proteinExistence type="inferred from homology"/>
<organism evidence="4">
    <name type="scientific">Candidatus Caldatribacterium californiense</name>
    <dbReference type="NCBI Taxonomy" id="1454726"/>
    <lineage>
        <taxon>Bacteria</taxon>
        <taxon>Pseudomonadati</taxon>
        <taxon>Atribacterota</taxon>
        <taxon>Atribacteria</taxon>
        <taxon>Atribacterales</taxon>
        <taxon>Candidatus Caldatribacteriaceae</taxon>
        <taxon>Candidatus Caldatribacterium</taxon>
    </lineage>
</organism>
<dbReference type="GO" id="GO:0030288">
    <property type="term" value="C:outer membrane-bounded periplasmic space"/>
    <property type="evidence" value="ECO:0007669"/>
    <property type="project" value="TreeGrafter"/>
</dbReference>
<dbReference type="PANTHER" id="PTHR30036:SF7">
    <property type="entry name" value="ABC TRANSPORTER PERIPLASMIC-BINDING PROTEIN YPHF"/>
    <property type="match status" value="1"/>
</dbReference>
<comment type="similarity">
    <text evidence="2">Belongs to the bacterial solute-binding protein 2 family.</text>
</comment>
<feature type="domain" description="Periplasmic binding protein" evidence="3">
    <location>
        <begin position="29"/>
        <end position="298"/>
    </location>
</feature>